<proteinExistence type="predicted"/>
<dbReference type="Proteomes" id="UP000240572">
    <property type="component" value="Unassembled WGS sequence"/>
</dbReference>
<name>A0A2P8DBF3_9BACT</name>
<dbReference type="SUPFAM" id="SSF48452">
    <property type="entry name" value="TPR-like"/>
    <property type="match status" value="1"/>
</dbReference>
<accession>A0A2P8DBF3</accession>
<reference evidence="2 3" key="1">
    <citation type="submission" date="2018-03" db="EMBL/GenBank/DDBJ databases">
        <title>Genomic Encyclopedia of Type Strains, Phase III (KMG-III): the genomes of soil and plant-associated and newly described type strains.</title>
        <authorList>
            <person name="Whitman W."/>
        </authorList>
    </citation>
    <scope>NUCLEOTIDE SEQUENCE [LARGE SCALE GENOMIC DNA]</scope>
    <source>
        <strain evidence="2 3">CGMCC 1.12700</strain>
    </source>
</reference>
<dbReference type="Pfam" id="PF14559">
    <property type="entry name" value="TPR_19"/>
    <property type="match status" value="1"/>
</dbReference>
<organism evidence="2 3">
    <name type="scientific">Taibaiella chishuiensis</name>
    <dbReference type="NCBI Taxonomy" id="1434707"/>
    <lineage>
        <taxon>Bacteria</taxon>
        <taxon>Pseudomonadati</taxon>
        <taxon>Bacteroidota</taxon>
        <taxon>Chitinophagia</taxon>
        <taxon>Chitinophagales</taxon>
        <taxon>Chitinophagaceae</taxon>
        <taxon>Taibaiella</taxon>
    </lineage>
</organism>
<dbReference type="AlphaFoldDB" id="A0A2P8DBF3"/>
<feature type="repeat" description="TPR" evidence="1">
    <location>
        <begin position="243"/>
        <end position="276"/>
    </location>
</feature>
<dbReference type="SMART" id="SM00028">
    <property type="entry name" value="TPR"/>
    <property type="match status" value="2"/>
</dbReference>
<dbReference type="EMBL" id="PYGD01000001">
    <property type="protein sequence ID" value="PSK94551.1"/>
    <property type="molecule type" value="Genomic_DNA"/>
</dbReference>
<gene>
    <name evidence="2" type="ORF">B0I18_101707</name>
</gene>
<evidence type="ECO:0000313" key="3">
    <source>
        <dbReference type="Proteomes" id="UP000240572"/>
    </source>
</evidence>
<comment type="caution">
    <text evidence="2">The sequence shown here is derived from an EMBL/GenBank/DDBJ whole genome shotgun (WGS) entry which is preliminary data.</text>
</comment>
<dbReference type="RefSeq" id="WP_106521252.1">
    <property type="nucleotide sequence ID" value="NZ_PYGD01000001.1"/>
</dbReference>
<dbReference type="Gene3D" id="1.25.40.10">
    <property type="entry name" value="Tetratricopeptide repeat domain"/>
    <property type="match status" value="1"/>
</dbReference>
<sequence>MKPIHYGAIAAALGLIALLYFAGNTVAPKKEDKMAAAMSQGGTPGERQAAGMEIPKAASFDSLLAAAKQKLAPAAQAEINRQENTITRGDVTAQQIAAYETLGKLWQQNKNHAVAAYYFAKSGKLENSEKKLNFAAHLLSEELHHERNRSVRQWMAEEAIACYNQLLELNPNNDTTRIELAGVFIDGTGETMKGIEQLLTIVRKDSTNIPANIILGKMAVESGQLDKAVARGNTILRVDKNNVEAYLFLGEAYKRQKETDKAKAMFNEAKRIMNNPDFNKDLDEYMKTF</sequence>
<evidence type="ECO:0000313" key="2">
    <source>
        <dbReference type="EMBL" id="PSK94551.1"/>
    </source>
</evidence>
<dbReference type="Pfam" id="PF13181">
    <property type="entry name" value="TPR_8"/>
    <property type="match status" value="1"/>
</dbReference>
<dbReference type="OrthoDB" id="1490552at2"/>
<dbReference type="InterPro" id="IPR019734">
    <property type="entry name" value="TPR_rpt"/>
</dbReference>
<evidence type="ECO:0000256" key="1">
    <source>
        <dbReference type="PROSITE-ProRule" id="PRU00339"/>
    </source>
</evidence>
<keyword evidence="3" id="KW-1185">Reference proteome</keyword>
<protein>
    <submittedName>
        <fullName evidence="2">Tetratricopeptide repeat protein</fullName>
    </submittedName>
</protein>
<keyword evidence="1" id="KW-0802">TPR repeat</keyword>
<dbReference type="InterPro" id="IPR011990">
    <property type="entry name" value="TPR-like_helical_dom_sf"/>
</dbReference>
<dbReference type="PROSITE" id="PS50005">
    <property type="entry name" value="TPR"/>
    <property type="match status" value="1"/>
</dbReference>